<evidence type="ECO:0000256" key="2">
    <source>
        <dbReference type="ARBA" id="ARBA00023002"/>
    </source>
</evidence>
<dbReference type="PANTHER" id="PTHR42804">
    <property type="entry name" value="ALDEHYDE DEHYDROGENASE"/>
    <property type="match status" value="1"/>
</dbReference>
<proteinExistence type="inferred from homology"/>
<dbReference type="InterPro" id="IPR016163">
    <property type="entry name" value="Ald_DH_C"/>
</dbReference>
<evidence type="ECO:0000256" key="3">
    <source>
        <dbReference type="PROSITE-ProRule" id="PRU10007"/>
    </source>
</evidence>
<dbReference type="InterPro" id="IPR016162">
    <property type="entry name" value="Ald_DH_N"/>
</dbReference>
<comment type="similarity">
    <text evidence="1 4">Belongs to the aldehyde dehydrogenase family.</text>
</comment>
<keyword evidence="2 4" id="KW-0560">Oxidoreductase</keyword>
<dbReference type="RefSeq" id="WP_379509754.1">
    <property type="nucleotide sequence ID" value="NZ_JBHRTQ010000007.1"/>
</dbReference>
<organism evidence="6 7">
    <name type="scientific">Novosphingobium bradum</name>
    <dbReference type="NCBI Taxonomy" id="1737444"/>
    <lineage>
        <taxon>Bacteria</taxon>
        <taxon>Pseudomonadati</taxon>
        <taxon>Pseudomonadota</taxon>
        <taxon>Alphaproteobacteria</taxon>
        <taxon>Sphingomonadales</taxon>
        <taxon>Sphingomonadaceae</taxon>
        <taxon>Novosphingobium</taxon>
    </lineage>
</organism>
<sequence>MTRFALETRMYIDGAYVGGEGTALPVEHPGNGETFVEFPGASAGQVEQAIAAARRAFDSGCWSGLPDAERVAAVRKLMDFFAANRDRLKELALLEAGAPVSTVVPAQVDMSIQHGYQVIGIFQSLPAFEDNPLPIAERFNAQGKVGQSLRSYVPVGVVGAISAYNFPFYTNLWKVVPALLAGNTVVLRPSPLTPLSALIFGEAAAAAGLPRGVLNVIADKGAEGGVILSEHKDVDMIAFTGSSLVGRAVMAQAAPTMKKLQLELGGKSAQIFLPDALAQAAGAAAMVCMAHAGQGCVLGTRIFVPQEHKEAALQAMAGALNHAAKIGDPANPTTTFGPVISAAQRDRCEHFVKAAVEAGGKVVTGGKRPEGMGNGFFFEPTILDVPDNKNPAAQEEIFGPVVCVIGYRDLDHAVEMANDTIYGLSGHVYGNAREATAVARRLRTGTVNVNGGLTSAYASSGGWGVSGVNRERGPEGVRVYQQVQVLSIVSA</sequence>
<evidence type="ECO:0000313" key="7">
    <source>
        <dbReference type="Proteomes" id="UP001595604"/>
    </source>
</evidence>
<dbReference type="EMBL" id="JBHRTQ010000007">
    <property type="protein sequence ID" value="MFC3174397.1"/>
    <property type="molecule type" value="Genomic_DNA"/>
</dbReference>
<dbReference type="SUPFAM" id="SSF53720">
    <property type="entry name" value="ALDH-like"/>
    <property type="match status" value="1"/>
</dbReference>
<comment type="caution">
    <text evidence="6">The sequence shown here is derived from an EMBL/GenBank/DDBJ whole genome shotgun (WGS) entry which is preliminary data.</text>
</comment>
<dbReference type="Gene3D" id="3.40.605.10">
    <property type="entry name" value="Aldehyde Dehydrogenase, Chain A, domain 1"/>
    <property type="match status" value="1"/>
</dbReference>
<accession>A0ABV7IR30</accession>
<evidence type="ECO:0000259" key="5">
    <source>
        <dbReference type="Pfam" id="PF00171"/>
    </source>
</evidence>
<dbReference type="InterPro" id="IPR015590">
    <property type="entry name" value="Aldehyde_DH_dom"/>
</dbReference>
<dbReference type="Proteomes" id="UP001595604">
    <property type="component" value="Unassembled WGS sequence"/>
</dbReference>
<gene>
    <name evidence="6" type="ORF">ACFOD9_09040</name>
</gene>
<name>A0ABV7IR30_9SPHN</name>
<dbReference type="Pfam" id="PF00171">
    <property type="entry name" value="Aldedh"/>
    <property type="match status" value="1"/>
</dbReference>
<dbReference type="Gene3D" id="3.40.309.10">
    <property type="entry name" value="Aldehyde Dehydrogenase, Chain A, domain 2"/>
    <property type="match status" value="1"/>
</dbReference>
<dbReference type="InterPro" id="IPR016161">
    <property type="entry name" value="Ald_DH/histidinol_DH"/>
</dbReference>
<protein>
    <submittedName>
        <fullName evidence="6">Aldehyde dehydrogenase family protein</fullName>
    </submittedName>
</protein>
<evidence type="ECO:0000313" key="6">
    <source>
        <dbReference type="EMBL" id="MFC3174397.1"/>
    </source>
</evidence>
<dbReference type="PROSITE" id="PS00687">
    <property type="entry name" value="ALDEHYDE_DEHYDR_GLU"/>
    <property type="match status" value="1"/>
</dbReference>
<feature type="domain" description="Aldehyde dehydrogenase" evidence="5">
    <location>
        <begin position="19"/>
        <end position="484"/>
    </location>
</feature>
<keyword evidence="7" id="KW-1185">Reference proteome</keyword>
<dbReference type="InterPro" id="IPR029510">
    <property type="entry name" value="Ald_DH_CS_GLU"/>
</dbReference>
<evidence type="ECO:0000256" key="4">
    <source>
        <dbReference type="RuleBase" id="RU003345"/>
    </source>
</evidence>
<reference evidence="7" key="1">
    <citation type="journal article" date="2019" name="Int. J. Syst. Evol. Microbiol.">
        <title>The Global Catalogue of Microorganisms (GCM) 10K type strain sequencing project: providing services to taxonomists for standard genome sequencing and annotation.</title>
        <authorList>
            <consortium name="The Broad Institute Genomics Platform"/>
            <consortium name="The Broad Institute Genome Sequencing Center for Infectious Disease"/>
            <person name="Wu L."/>
            <person name="Ma J."/>
        </authorList>
    </citation>
    <scope>NUCLEOTIDE SEQUENCE [LARGE SCALE GENOMIC DNA]</scope>
    <source>
        <strain evidence="7">KCTC 42984</strain>
    </source>
</reference>
<feature type="active site" evidence="3">
    <location>
        <position position="263"/>
    </location>
</feature>
<dbReference type="PANTHER" id="PTHR42804:SF1">
    <property type="entry name" value="ALDEHYDE DEHYDROGENASE-RELATED"/>
    <property type="match status" value="1"/>
</dbReference>
<evidence type="ECO:0000256" key="1">
    <source>
        <dbReference type="ARBA" id="ARBA00009986"/>
    </source>
</evidence>